<keyword evidence="1" id="KW-1133">Transmembrane helix</keyword>
<keyword evidence="1" id="KW-0812">Transmembrane</keyword>
<evidence type="ECO:0000313" key="2">
    <source>
        <dbReference type="EMBL" id="RFZ84891.1"/>
    </source>
</evidence>
<protein>
    <recommendedName>
        <fullName evidence="4">DNA helicase PriA</fullName>
    </recommendedName>
</protein>
<dbReference type="Proteomes" id="UP000260823">
    <property type="component" value="Unassembled WGS sequence"/>
</dbReference>
<organism evidence="2 3">
    <name type="scientific">Mucilaginibacter terrenus</name>
    <dbReference type="NCBI Taxonomy" id="2482727"/>
    <lineage>
        <taxon>Bacteria</taxon>
        <taxon>Pseudomonadati</taxon>
        <taxon>Bacteroidota</taxon>
        <taxon>Sphingobacteriia</taxon>
        <taxon>Sphingobacteriales</taxon>
        <taxon>Sphingobacteriaceae</taxon>
        <taxon>Mucilaginibacter</taxon>
    </lineage>
</organism>
<dbReference type="RefSeq" id="WP_117381793.1">
    <property type="nucleotide sequence ID" value="NZ_QWDE01000001.1"/>
</dbReference>
<gene>
    <name evidence="2" type="ORF">DYU05_04605</name>
</gene>
<proteinExistence type="predicted"/>
<keyword evidence="1" id="KW-0472">Membrane</keyword>
<dbReference type="EMBL" id="QWDE01000001">
    <property type="protein sequence ID" value="RFZ84891.1"/>
    <property type="molecule type" value="Genomic_DNA"/>
</dbReference>
<dbReference type="AlphaFoldDB" id="A0A3E2NVF1"/>
<evidence type="ECO:0000256" key="1">
    <source>
        <dbReference type="SAM" id="Phobius"/>
    </source>
</evidence>
<evidence type="ECO:0000313" key="3">
    <source>
        <dbReference type="Proteomes" id="UP000260823"/>
    </source>
</evidence>
<keyword evidence="3" id="KW-1185">Reference proteome</keyword>
<evidence type="ECO:0008006" key="4">
    <source>
        <dbReference type="Google" id="ProtNLM"/>
    </source>
</evidence>
<name>A0A3E2NVF1_9SPHI</name>
<reference evidence="2 3" key="1">
    <citation type="submission" date="2018-08" db="EMBL/GenBank/DDBJ databases">
        <title>Mucilaginibacter terrae sp. nov., isolated from manganese diggings.</title>
        <authorList>
            <person name="Huang Y."/>
            <person name="Zhou Z."/>
        </authorList>
    </citation>
    <scope>NUCLEOTIDE SEQUENCE [LARGE SCALE GENOMIC DNA]</scope>
    <source>
        <strain evidence="2 3">ZH6</strain>
    </source>
</reference>
<dbReference type="OrthoDB" id="3182597at2"/>
<comment type="caution">
    <text evidence="2">The sequence shown here is derived from an EMBL/GenBank/DDBJ whole genome shotgun (WGS) entry which is preliminary data.</text>
</comment>
<accession>A0A3E2NVF1</accession>
<feature type="transmembrane region" description="Helical" evidence="1">
    <location>
        <begin position="347"/>
        <end position="368"/>
    </location>
</feature>
<sequence>MDKLEIPSAINNSLSCKNCGALLHFAPGTHELKCDYCGESNIIEKDDEQQIISYDYDEYVASISTGKHTGHLKVVKCNGCGSQSLLDEFVTADTCAFCTAPLVLDIAAGQEYVTPHYVLPFHVTEKEAIDLFKKWIRSLWWSPNDLKKKLVQSNARLKGIYIPHWAYDADTVTRYTGERGDYYYTTETYTETVNGKTETRTRQVRHTRWSYASGTVYCTFKDETIPASRSLPEKTLVDLGPWNFGMLVKFDERYMSGFRSETYQVTPQEGFIKMTEAIHPRILDAVRDDIGGDEQRVDSTDSKYNNKGIKYTMLPVWMSAYKYKEKIFQFKINASTGEVIGERPLSIIKIVLAILLAVALIVGGIFLYNSQQQA</sequence>